<dbReference type="SMART" id="SM00487">
    <property type="entry name" value="DEXDc"/>
    <property type="match status" value="1"/>
</dbReference>
<protein>
    <submittedName>
        <fullName evidence="6">Helicase ATP-binding domain-containing protein</fullName>
    </submittedName>
</protein>
<keyword evidence="2" id="KW-0539">Nucleus</keyword>
<dbReference type="GO" id="GO:0005634">
    <property type="term" value="C:nucleus"/>
    <property type="evidence" value="ECO:0007669"/>
    <property type="project" value="UniProtKB-SubCell"/>
</dbReference>
<dbReference type="Gene3D" id="3.40.50.300">
    <property type="entry name" value="P-loop containing nucleotide triphosphate hydrolases"/>
    <property type="match status" value="1"/>
</dbReference>
<reference evidence="6" key="1">
    <citation type="submission" date="2016-06" db="UniProtKB">
        <authorList>
            <consortium name="WormBaseParasite"/>
        </authorList>
    </citation>
    <scope>IDENTIFICATION</scope>
</reference>
<evidence type="ECO:0000259" key="3">
    <source>
        <dbReference type="PROSITE" id="PS51192"/>
    </source>
</evidence>
<dbReference type="GO" id="GO:0000785">
    <property type="term" value="C:chromatin"/>
    <property type="evidence" value="ECO:0007669"/>
    <property type="project" value="TreeGrafter"/>
</dbReference>
<sequence>MLRDYQLEGVNWLLHAWTKGNSCILADEMGLGKTIQCIGFLSVLYHKYELYGPFLVVVPLSTVASWQHEFELWAPDLNVVIYIGDVTSRDLIRQYEMFVQSTKRLKVNVVLTTYEILLKDKSFLGSFEWVALAVDEAHRLKNHESLLYRSLFEFTTSHRLLITGTPLQNSLKELWALLSFIMPEKFDNWLEFEAEHRDSDHKAIASLHRKLQPFLLRRVKKDVEQILRVDMTAQQKQFYKWILTKNYKELSKGVKGSIN</sequence>
<evidence type="ECO:0000313" key="5">
    <source>
        <dbReference type="Proteomes" id="UP000271098"/>
    </source>
</evidence>
<dbReference type="PANTHER" id="PTHR45623:SF14">
    <property type="entry name" value="CHROMODOMAIN-HELICASE-DNA-BINDING PROTEIN 1"/>
    <property type="match status" value="1"/>
</dbReference>
<dbReference type="InterPro" id="IPR000330">
    <property type="entry name" value="SNF2_N"/>
</dbReference>
<dbReference type="GO" id="GO:0003677">
    <property type="term" value="F:DNA binding"/>
    <property type="evidence" value="ECO:0007669"/>
    <property type="project" value="TreeGrafter"/>
</dbReference>
<dbReference type="GO" id="GO:0034728">
    <property type="term" value="P:nucleosome organization"/>
    <property type="evidence" value="ECO:0007669"/>
    <property type="project" value="TreeGrafter"/>
</dbReference>
<evidence type="ECO:0000313" key="4">
    <source>
        <dbReference type="EMBL" id="VDN30788.1"/>
    </source>
</evidence>
<dbReference type="InterPro" id="IPR014001">
    <property type="entry name" value="Helicase_ATP-bd"/>
</dbReference>
<dbReference type="SUPFAM" id="SSF52540">
    <property type="entry name" value="P-loop containing nucleoside triphosphate hydrolases"/>
    <property type="match status" value="1"/>
</dbReference>
<dbReference type="Gene3D" id="3.40.50.10810">
    <property type="entry name" value="Tandem AAA-ATPase domain"/>
    <property type="match status" value="1"/>
</dbReference>
<evidence type="ECO:0000256" key="2">
    <source>
        <dbReference type="ARBA" id="ARBA00023242"/>
    </source>
</evidence>
<evidence type="ECO:0000313" key="6">
    <source>
        <dbReference type="WBParaSite" id="GPUH_0001799301-mRNA-1"/>
    </source>
</evidence>
<dbReference type="Pfam" id="PF00176">
    <property type="entry name" value="SNF2-rel_dom"/>
    <property type="match status" value="1"/>
</dbReference>
<dbReference type="Proteomes" id="UP000271098">
    <property type="component" value="Unassembled WGS sequence"/>
</dbReference>
<dbReference type="PANTHER" id="PTHR45623">
    <property type="entry name" value="CHROMODOMAIN-HELICASE-DNA-BINDING PROTEIN 3-RELATED-RELATED"/>
    <property type="match status" value="1"/>
</dbReference>
<dbReference type="EMBL" id="UYRT01085978">
    <property type="protein sequence ID" value="VDN30788.1"/>
    <property type="molecule type" value="Genomic_DNA"/>
</dbReference>
<feature type="domain" description="Helicase ATP-binding" evidence="3">
    <location>
        <begin position="14"/>
        <end position="184"/>
    </location>
</feature>
<keyword evidence="5" id="KW-1185">Reference proteome</keyword>
<dbReference type="GO" id="GO:0016887">
    <property type="term" value="F:ATP hydrolysis activity"/>
    <property type="evidence" value="ECO:0007669"/>
    <property type="project" value="TreeGrafter"/>
</dbReference>
<dbReference type="GO" id="GO:0042393">
    <property type="term" value="F:histone binding"/>
    <property type="evidence" value="ECO:0007669"/>
    <property type="project" value="TreeGrafter"/>
</dbReference>
<organism evidence="6">
    <name type="scientific">Gongylonema pulchrum</name>
    <dbReference type="NCBI Taxonomy" id="637853"/>
    <lineage>
        <taxon>Eukaryota</taxon>
        <taxon>Metazoa</taxon>
        <taxon>Ecdysozoa</taxon>
        <taxon>Nematoda</taxon>
        <taxon>Chromadorea</taxon>
        <taxon>Rhabditida</taxon>
        <taxon>Spirurina</taxon>
        <taxon>Spiruromorpha</taxon>
        <taxon>Spiruroidea</taxon>
        <taxon>Gongylonematidae</taxon>
        <taxon>Gongylonema</taxon>
    </lineage>
</organism>
<dbReference type="GO" id="GO:0003682">
    <property type="term" value="F:chromatin binding"/>
    <property type="evidence" value="ECO:0007669"/>
    <property type="project" value="TreeGrafter"/>
</dbReference>
<comment type="subcellular location">
    <subcellularLocation>
        <location evidence="1">Nucleus</location>
    </subcellularLocation>
</comment>
<accession>A0A183EAH7</accession>
<dbReference type="FunFam" id="3.40.50.10810:FF:000007">
    <property type="entry name" value="Chromodomain-helicase-DNA-binding protein 2 isoform 1"/>
    <property type="match status" value="1"/>
</dbReference>
<evidence type="ECO:0000256" key="1">
    <source>
        <dbReference type="ARBA" id="ARBA00004123"/>
    </source>
</evidence>
<gene>
    <name evidence="4" type="ORF">GPUH_LOCUS17968</name>
</gene>
<dbReference type="OrthoDB" id="5813150at2759"/>
<reference evidence="4 5" key="2">
    <citation type="submission" date="2018-11" db="EMBL/GenBank/DDBJ databases">
        <authorList>
            <consortium name="Pathogen Informatics"/>
        </authorList>
    </citation>
    <scope>NUCLEOTIDE SEQUENCE [LARGE SCALE GENOMIC DNA]</scope>
</reference>
<dbReference type="InterPro" id="IPR027417">
    <property type="entry name" value="P-loop_NTPase"/>
</dbReference>
<dbReference type="InterPro" id="IPR038718">
    <property type="entry name" value="SNF2-like_sf"/>
</dbReference>
<dbReference type="WBParaSite" id="GPUH_0001799301-mRNA-1">
    <property type="protein sequence ID" value="GPUH_0001799301-mRNA-1"/>
    <property type="gene ID" value="GPUH_0001799301"/>
</dbReference>
<dbReference type="GO" id="GO:0005524">
    <property type="term" value="F:ATP binding"/>
    <property type="evidence" value="ECO:0007669"/>
    <property type="project" value="InterPro"/>
</dbReference>
<proteinExistence type="predicted"/>
<dbReference type="GO" id="GO:0140658">
    <property type="term" value="F:ATP-dependent chromatin remodeler activity"/>
    <property type="evidence" value="ECO:0007669"/>
    <property type="project" value="TreeGrafter"/>
</dbReference>
<name>A0A183EAH7_9BILA</name>
<dbReference type="AlphaFoldDB" id="A0A183EAH7"/>
<dbReference type="PROSITE" id="PS51192">
    <property type="entry name" value="HELICASE_ATP_BIND_1"/>
    <property type="match status" value="1"/>
</dbReference>